<gene>
    <name evidence="1" type="primary">CBP6_1</name>
    <name evidence="1" type="ORF">GRS66_000322</name>
</gene>
<dbReference type="PANTHER" id="PTHR28250">
    <property type="entry name" value="CYTOCHROME B PRE-MRNA-PROCESSING PROTEIN 6"/>
    <property type="match status" value="1"/>
</dbReference>
<sequence length="162" mass="18679">MSSSQVVRDSAKKLVNLLEKYPKDRIHHLVSFRDVQIARFRRVAGLPNVDDKGKSIKEKKPSLDEIKSIINRTSGPLGLNKEMLTKIQNKMVDEKFTEESINEQIRALSTIMNNKFRNYYDIGDKLYKPAGNPQYYQRLINAVDGKKKESLFTAMRTVLFGK</sequence>
<dbReference type="Proteomes" id="UP000501346">
    <property type="component" value="Chromosome ScII"/>
</dbReference>
<dbReference type="GO" id="GO:0061671">
    <property type="term" value="C:Cbp3p-Cbp6 complex"/>
    <property type="evidence" value="ECO:0007669"/>
    <property type="project" value="InterPro"/>
</dbReference>
<keyword evidence="2" id="KW-1185">Reference proteome</keyword>
<dbReference type="InterPro" id="IPR037653">
    <property type="entry name" value="Cbp6"/>
</dbReference>
<dbReference type="Pfam" id="PF20180">
    <property type="entry name" value="UQCC2_CBP6"/>
    <property type="match status" value="1"/>
</dbReference>
<protein>
    <submittedName>
        <fullName evidence="1">Mitochondrial translational activator</fullName>
    </submittedName>
</protein>
<proteinExistence type="predicted"/>
<dbReference type="GO" id="GO:0043022">
    <property type="term" value="F:ribosome binding"/>
    <property type="evidence" value="ECO:0007669"/>
    <property type="project" value="InterPro"/>
</dbReference>
<dbReference type="AlphaFoldDB" id="A0A6C1DMJ2"/>
<dbReference type="GO" id="GO:0034551">
    <property type="term" value="P:mitochondrial respiratory chain complex III assembly"/>
    <property type="evidence" value="ECO:0007669"/>
    <property type="project" value="TreeGrafter"/>
</dbReference>
<evidence type="ECO:0000313" key="1">
    <source>
        <dbReference type="EMBL" id="QID78119.1"/>
    </source>
</evidence>
<dbReference type="EMBL" id="CP048984">
    <property type="protein sequence ID" value="QID78119.1"/>
    <property type="molecule type" value="Genomic_DNA"/>
</dbReference>
<name>A0A6C1DMJ2_SACPS</name>
<accession>A0A6C1DMJ2</accession>
<dbReference type="PANTHER" id="PTHR28250:SF1">
    <property type="entry name" value="CYTOCHROME B PRE-MRNA-PROCESSING PROTEIN 6"/>
    <property type="match status" value="1"/>
</dbReference>
<reference evidence="1 2" key="1">
    <citation type="journal article" date="2019" name="BMC Genomics">
        <title>Chromosome level assembly and comparative genome analysis confirm lager-brewing yeasts originated from a single hybridization.</title>
        <authorList>
            <person name="Salazar A.N."/>
            <person name="Gorter de Vries A.R."/>
            <person name="van den Broek M."/>
            <person name="Brouwers N."/>
            <person name="de la Torre Cortes P."/>
            <person name="Kuijpers N.G.A."/>
            <person name="Daran J.G."/>
            <person name="Abeel T."/>
        </authorList>
    </citation>
    <scope>NUCLEOTIDE SEQUENCE [LARGE SCALE GENOMIC DNA]</scope>
    <source>
        <strain evidence="1 2">CBS 1483</strain>
    </source>
</reference>
<evidence type="ECO:0000313" key="2">
    <source>
        <dbReference type="Proteomes" id="UP000501346"/>
    </source>
</evidence>
<dbReference type="OrthoDB" id="2107880at2759"/>
<organism evidence="1 2">
    <name type="scientific">Saccharomyces pastorianus</name>
    <name type="common">Lager yeast</name>
    <name type="synonym">Saccharomyces cerevisiae x Saccharomyces eubayanus</name>
    <dbReference type="NCBI Taxonomy" id="27292"/>
    <lineage>
        <taxon>Eukaryota</taxon>
        <taxon>Fungi</taxon>
        <taxon>Dikarya</taxon>
        <taxon>Ascomycota</taxon>
        <taxon>Saccharomycotina</taxon>
        <taxon>Saccharomycetes</taxon>
        <taxon>Saccharomycetales</taxon>
        <taxon>Saccharomycetaceae</taxon>
        <taxon>Saccharomyces</taxon>
    </lineage>
</organism>